<dbReference type="GO" id="GO:0008270">
    <property type="term" value="F:zinc ion binding"/>
    <property type="evidence" value="ECO:0007669"/>
    <property type="project" value="TreeGrafter"/>
</dbReference>
<dbReference type="PIRSF" id="PIRSF005624">
    <property type="entry name" value="Ni-bind_GTPase"/>
    <property type="match status" value="1"/>
</dbReference>
<organism evidence="9 10">
    <name type="scientific">Dethiosulfatarculus sandiegensis</name>
    <dbReference type="NCBI Taxonomy" id="1429043"/>
    <lineage>
        <taxon>Bacteria</taxon>
        <taxon>Pseudomonadati</taxon>
        <taxon>Thermodesulfobacteriota</taxon>
        <taxon>Desulfarculia</taxon>
        <taxon>Desulfarculales</taxon>
        <taxon>Desulfarculaceae</taxon>
        <taxon>Dethiosulfatarculus</taxon>
    </lineage>
</organism>
<dbReference type="InterPro" id="IPR003495">
    <property type="entry name" value="CobW/HypB/UreG_nucleotide-bd"/>
</dbReference>
<keyword evidence="10" id="KW-1185">Reference proteome</keyword>
<comment type="similarity">
    <text evidence="1">Belongs to the SIMIBI class G3E GTPase family. HypB/HupM subfamily.</text>
</comment>
<dbReference type="STRING" id="1429043.X474_08390"/>
<evidence type="ECO:0000313" key="10">
    <source>
        <dbReference type="Proteomes" id="UP000032233"/>
    </source>
</evidence>
<dbReference type="GO" id="GO:0016151">
    <property type="term" value="F:nickel cation binding"/>
    <property type="evidence" value="ECO:0007669"/>
    <property type="project" value="InterPro"/>
</dbReference>
<evidence type="ECO:0000256" key="6">
    <source>
        <dbReference type="ARBA" id="ARBA00022833"/>
    </source>
</evidence>
<comment type="caution">
    <text evidence="9">The sequence shown here is derived from an EMBL/GenBank/DDBJ whole genome shotgun (WGS) entry which is preliminary data.</text>
</comment>
<sequence length="217" mass="23720">MERIDLSQPVLKANQDLAQTNRGKLARAGVKSINLISSPGAGKTSILEKSLANLTKNLKIAVIEGDIQTQEDAQRVAACGVKALQIETMGGCHLDAPMIQKALEAFDLENLDLLIIENVGNLVCPVDFDLGEDLKVAVLSLTEGDDKPAKYPQLFQKAGALLINKMDLAPYLDVDLNRIRQTALKLNPNQKIFEISCKTGQGLDEWTDWLIDWVKAA</sequence>
<evidence type="ECO:0000256" key="7">
    <source>
        <dbReference type="ARBA" id="ARBA00023134"/>
    </source>
</evidence>
<dbReference type="OrthoDB" id="9802035at2"/>
<evidence type="ECO:0000256" key="5">
    <source>
        <dbReference type="ARBA" id="ARBA00022801"/>
    </source>
</evidence>
<proteinExistence type="inferred from homology"/>
<protein>
    <submittedName>
        <fullName evidence="9">Hydantoin utilization protein A</fullName>
    </submittedName>
</protein>
<keyword evidence="7" id="KW-0342">GTP-binding</keyword>
<name>A0A0D2GIE5_9BACT</name>
<dbReference type="Gene3D" id="3.40.50.300">
    <property type="entry name" value="P-loop containing nucleotide triphosphate hydrolases"/>
    <property type="match status" value="1"/>
</dbReference>
<dbReference type="RefSeq" id="WP_044347933.1">
    <property type="nucleotide sequence ID" value="NZ_AZAC01000010.1"/>
</dbReference>
<keyword evidence="2" id="KW-0533">Nickel</keyword>
<keyword evidence="4" id="KW-0547">Nucleotide-binding</keyword>
<keyword evidence="6" id="KW-0862">Zinc</keyword>
<dbReference type="Pfam" id="PF02492">
    <property type="entry name" value="cobW"/>
    <property type="match status" value="1"/>
</dbReference>
<dbReference type="EMBL" id="AZAC01000010">
    <property type="protein sequence ID" value="KIX14587.1"/>
    <property type="molecule type" value="Genomic_DNA"/>
</dbReference>
<evidence type="ECO:0000256" key="3">
    <source>
        <dbReference type="ARBA" id="ARBA00022723"/>
    </source>
</evidence>
<evidence type="ECO:0000256" key="1">
    <source>
        <dbReference type="ARBA" id="ARBA00006211"/>
    </source>
</evidence>
<dbReference type="SUPFAM" id="SSF52540">
    <property type="entry name" value="P-loop containing nucleoside triphosphate hydrolases"/>
    <property type="match status" value="1"/>
</dbReference>
<dbReference type="InterPro" id="IPR027417">
    <property type="entry name" value="P-loop_NTPase"/>
</dbReference>
<dbReference type="AlphaFoldDB" id="A0A0D2GIE5"/>
<dbReference type="GO" id="GO:0003924">
    <property type="term" value="F:GTPase activity"/>
    <property type="evidence" value="ECO:0007669"/>
    <property type="project" value="InterPro"/>
</dbReference>
<feature type="domain" description="CobW/HypB/UreG nucleotide-binding" evidence="8">
    <location>
        <begin position="35"/>
        <end position="193"/>
    </location>
</feature>
<dbReference type="GO" id="GO:0051604">
    <property type="term" value="P:protein maturation"/>
    <property type="evidence" value="ECO:0007669"/>
    <property type="project" value="InterPro"/>
</dbReference>
<dbReference type="InParanoid" id="A0A0D2GIE5"/>
<evidence type="ECO:0000256" key="4">
    <source>
        <dbReference type="ARBA" id="ARBA00022741"/>
    </source>
</evidence>
<dbReference type="Proteomes" id="UP000032233">
    <property type="component" value="Unassembled WGS sequence"/>
</dbReference>
<evidence type="ECO:0000313" key="9">
    <source>
        <dbReference type="EMBL" id="KIX14587.1"/>
    </source>
</evidence>
<evidence type="ECO:0000256" key="2">
    <source>
        <dbReference type="ARBA" id="ARBA00022596"/>
    </source>
</evidence>
<dbReference type="InterPro" id="IPR004392">
    <property type="entry name" value="Hyd_mat_HypB"/>
</dbReference>
<keyword evidence="3" id="KW-0479">Metal-binding</keyword>
<gene>
    <name evidence="9" type="ORF">X474_08390</name>
</gene>
<dbReference type="PANTHER" id="PTHR30134">
    <property type="entry name" value="HYDROGENASE PROTEIN ASSEMBLY PROTEIN, NICKEL CHAPERONE"/>
    <property type="match status" value="1"/>
</dbReference>
<dbReference type="FunCoup" id="A0A0D2GIE5">
    <property type="interactions" value="39"/>
</dbReference>
<dbReference type="CDD" id="cd05390">
    <property type="entry name" value="HypB"/>
    <property type="match status" value="1"/>
</dbReference>
<dbReference type="GO" id="GO:0005525">
    <property type="term" value="F:GTP binding"/>
    <property type="evidence" value="ECO:0007669"/>
    <property type="project" value="UniProtKB-KW"/>
</dbReference>
<dbReference type="PANTHER" id="PTHR30134:SF2">
    <property type="entry name" value="HYDROGENASE MATURATION FACTOR HYPB"/>
    <property type="match status" value="1"/>
</dbReference>
<accession>A0A0D2GIE5</accession>
<reference evidence="9 10" key="1">
    <citation type="submission" date="2013-11" db="EMBL/GenBank/DDBJ databases">
        <title>Metagenomic analysis of a methanogenic consortium involved in long chain n-alkane degradation.</title>
        <authorList>
            <person name="Davidova I.A."/>
            <person name="Callaghan A.V."/>
            <person name="Wawrik B."/>
            <person name="Pruitt S."/>
            <person name="Marks C."/>
            <person name="Duncan K.E."/>
            <person name="Suflita J.M."/>
        </authorList>
    </citation>
    <scope>NUCLEOTIDE SEQUENCE [LARGE SCALE GENOMIC DNA]</scope>
    <source>
        <strain evidence="9 10">SPR</strain>
    </source>
</reference>
<dbReference type="PATRIC" id="fig|1429043.3.peg.1773"/>
<evidence type="ECO:0000259" key="8">
    <source>
        <dbReference type="Pfam" id="PF02492"/>
    </source>
</evidence>
<keyword evidence="5" id="KW-0378">Hydrolase</keyword>
<dbReference type="NCBIfam" id="TIGR00073">
    <property type="entry name" value="hypB"/>
    <property type="match status" value="1"/>
</dbReference>